<name>A0A4U7NAM4_9RHOB</name>
<comment type="caution">
    <text evidence="1">The sequence shown here is derived from an EMBL/GenBank/DDBJ whole genome shotgun (WGS) entry which is preliminary data.</text>
</comment>
<keyword evidence="2" id="KW-1185">Reference proteome</keyword>
<dbReference type="RefSeq" id="WP_138015188.1">
    <property type="nucleotide sequence ID" value="NZ_SULI01000003.1"/>
</dbReference>
<proteinExistence type="predicted"/>
<dbReference type="AlphaFoldDB" id="A0A4U7NAM4"/>
<protein>
    <submittedName>
        <fullName evidence="1">Uncharacterized protein</fullName>
    </submittedName>
</protein>
<dbReference type="EMBL" id="SULI01000003">
    <property type="protein sequence ID" value="TKZ21864.1"/>
    <property type="molecule type" value="Genomic_DNA"/>
</dbReference>
<gene>
    <name evidence="1" type="ORF">FAP39_04495</name>
</gene>
<reference evidence="1 2" key="1">
    <citation type="submission" date="2019-04" db="EMBL/GenBank/DDBJ databases">
        <title>Genome sequence of Pelagicola litoralis CL-ES2.</title>
        <authorList>
            <person name="Cao J."/>
        </authorList>
    </citation>
    <scope>NUCLEOTIDE SEQUENCE [LARGE SCALE GENOMIC DNA]</scope>
    <source>
        <strain evidence="1 2">CL-ES2</strain>
    </source>
</reference>
<evidence type="ECO:0000313" key="2">
    <source>
        <dbReference type="Proteomes" id="UP000306575"/>
    </source>
</evidence>
<dbReference type="OrthoDB" id="8481769at2"/>
<organism evidence="1 2">
    <name type="scientific">Shimia litoralis</name>
    <dbReference type="NCBI Taxonomy" id="420403"/>
    <lineage>
        <taxon>Bacteria</taxon>
        <taxon>Pseudomonadati</taxon>
        <taxon>Pseudomonadota</taxon>
        <taxon>Alphaproteobacteria</taxon>
        <taxon>Rhodobacterales</taxon>
        <taxon>Roseobacteraceae</taxon>
    </lineage>
</organism>
<accession>A0A4U7NAM4</accession>
<sequence>MMAAQVYPHGVPTAPLDKVRAQMDVIFHIGARFPLAQKFGSFVQSQKETLHQTGVRVWGDAEIRSGVLDGVTLPSGRRGVRDRRRRGVGRSQIYLKRYAQEGVYGLFVSAPDALGPVAQCIDMAQVYPGAGERMARLAYAFQGGAQTVLITICALEDFWNLHISNVPIRDMVGGRADPLDRFVTHPRSWQAIIEDVACAMPNAQIYVTTDDHLSNHPGAVLGVVLGDRQAGGRTRANHAPFGLADFPVDNVTSFHDDRHVQRFAPSQRAALQEKYAKDLNWLRAGADGLALFIEETGPDWMGLPHESGDKL</sequence>
<dbReference type="Proteomes" id="UP000306575">
    <property type="component" value="Unassembled WGS sequence"/>
</dbReference>
<evidence type="ECO:0000313" key="1">
    <source>
        <dbReference type="EMBL" id="TKZ21864.1"/>
    </source>
</evidence>